<dbReference type="Gene3D" id="1.25.10.10">
    <property type="entry name" value="Leucine-rich Repeat Variant"/>
    <property type="match status" value="2"/>
</dbReference>
<dbReference type="OrthoDB" id="9832571at2"/>
<dbReference type="RefSeq" id="WP_146397729.1">
    <property type="nucleotide sequence ID" value="NZ_SJPJ01000001.1"/>
</dbReference>
<reference evidence="1 2" key="1">
    <citation type="submission" date="2019-02" db="EMBL/GenBank/DDBJ databases">
        <title>Deep-cultivation of Planctomycetes and their phenomic and genomic characterization uncovers novel biology.</title>
        <authorList>
            <person name="Wiegand S."/>
            <person name="Jogler M."/>
            <person name="Boedeker C."/>
            <person name="Pinto D."/>
            <person name="Vollmers J."/>
            <person name="Rivas-Marin E."/>
            <person name="Kohn T."/>
            <person name="Peeters S.H."/>
            <person name="Heuer A."/>
            <person name="Rast P."/>
            <person name="Oberbeckmann S."/>
            <person name="Bunk B."/>
            <person name="Jeske O."/>
            <person name="Meyerdierks A."/>
            <person name="Storesund J.E."/>
            <person name="Kallscheuer N."/>
            <person name="Luecker S."/>
            <person name="Lage O.M."/>
            <person name="Pohl T."/>
            <person name="Merkel B.J."/>
            <person name="Hornburger P."/>
            <person name="Mueller R.-W."/>
            <person name="Bruemmer F."/>
            <person name="Labrenz M."/>
            <person name="Spormann A.M."/>
            <person name="Op Den Camp H."/>
            <person name="Overmann J."/>
            <person name="Amann R."/>
            <person name="Jetten M.S.M."/>
            <person name="Mascher T."/>
            <person name="Medema M.H."/>
            <person name="Devos D.P."/>
            <person name="Kaster A.-K."/>
            <person name="Ovreas L."/>
            <person name="Rohde M."/>
            <person name="Galperin M.Y."/>
            <person name="Jogler C."/>
        </authorList>
    </citation>
    <scope>NUCLEOTIDE SEQUENCE [LARGE SCALE GENOMIC DNA]</scope>
    <source>
        <strain evidence="1 2">CA13</strain>
    </source>
</reference>
<protein>
    <recommendedName>
        <fullName evidence="3">HEAT repeat protein</fullName>
    </recommendedName>
</protein>
<proteinExistence type="predicted"/>
<dbReference type="InterPro" id="IPR011989">
    <property type="entry name" value="ARM-like"/>
</dbReference>
<dbReference type="AlphaFoldDB" id="A0A5C5Z2S7"/>
<accession>A0A5C5Z2S7</accession>
<sequence length="198" mass="21472">MNPAETLDELEDDNWAALYRCRHEPDHRRAVLDSLNELLSNPDPAILHRAMNAAGRIRGAFDETNALAELVPLVVAHLSSDVDLLRRVSVGVLHCIGTHDTKCAVPALIAACDDDLLLDSALLALVDIAKGSRDAINCFHRFSAHTNGKIRRIAIRGLGSCNAPDADSIEILTAATHDQNKSVREMATKTLAKIEAQS</sequence>
<comment type="caution">
    <text evidence="1">The sequence shown here is derived from an EMBL/GenBank/DDBJ whole genome shotgun (WGS) entry which is preliminary data.</text>
</comment>
<dbReference type="EMBL" id="SJPJ01000001">
    <property type="protein sequence ID" value="TWT81679.1"/>
    <property type="molecule type" value="Genomic_DNA"/>
</dbReference>
<gene>
    <name evidence="1" type="ORF">CA13_31320</name>
</gene>
<dbReference type="InterPro" id="IPR016024">
    <property type="entry name" value="ARM-type_fold"/>
</dbReference>
<keyword evidence="2" id="KW-1185">Reference proteome</keyword>
<dbReference type="Pfam" id="PF13646">
    <property type="entry name" value="HEAT_2"/>
    <property type="match status" value="1"/>
</dbReference>
<name>A0A5C5Z2S7_9BACT</name>
<evidence type="ECO:0008006" key="3">
    <source>
        <dbReference type="Google" id="ProtNLM"/>
    </source>
</evidence>
<dbReference type="Proteomes" id="UP000315010">
    <property type="component" value="Unassembled WGS sequence"/>
</dbReference>
<evidence type="ECO:0000313" key="1">
    <source>
        <dbReference type="EMBL" id="TWT81679.1"/>
    </source>
</evidence>
<dbReference type="SUPFAM" id="SSF48371">
    <property type="entry name" value="ARM repeat"/>
    <property type="match status" value="1"/>
</dbReference>
<evidence type="ECO:0000313" key="2">
    <source>
        <dbReference type="Proteomes" id="UP000315010"/>
    </source>
</evidence>
<organism evidence="1 2">
    <name type="scientific">Novipirellula herctigrandis</name>
    <dbReference type="NCBI Taxonomy" id="2527986"/>
    <lineage>
        <taxon>Bacteria</taxon>
        <taxon>Pseudomonadati</taxon>
        <taxon>Planctomycetota</taxon>
        <taxon>Planctomycetia</taxon>
        <taxon>Pirellulales</taxon>
        <taxon>Pirellulaceae</taxon>
        <taxon>Novipirellula</taxon>
    </lineage>
</organism>